<accession>A0A088S7K5</accession>
<dbReference type="Gene3D" id="3.90.230.10">
    <property type="entry name" value="Creatinase/methionine aminopeptidase superfamily"/>
    <property type="match status" value="1"/>
</dbReference>
<feature type="domain" description="Peptidase M24" evidence="1">
    <location>
        <begin position="185"/>
        <end position="392"/>
    </location>
</feature>
<dbReference type="SUPFAM" id="SSF53092">
    <property type="entry name" value="Creatinase/prolidase N-terminal domain"/>
    <property type="match status" value="1"/>
</dbReference>
<proteinExistence type="predicted"/>
<dbReference type="EMBL" id="KJ995609">
    <property type="protein sequence ID" value="AIO06088.1"/>
    <property type="molecule type" value="Genomic_DNA"/>
</dbReference>
<dbReference type="PANTHER" id="PTHR46112">
    <property type="entry name" value="AMINOPEPTIDASE"/>
    <property type="match status" value="1"/>
</dbReference>
<evidence type="ECO:0000313" key="2">
    <source>
        <dbReference type="EMBL" id="AIO06088.1"/>
    </source>
</evidence>
<organism evidence="2">
    <name type="scientific">Thauera aromatica</name>
    <dbReference type="NCBI Taxonomy" id="59405"/>
    <lineage>
        <taxon>Bacteria</taxon>
        <taxon>Pseudomonadati</taxon>
        <taxon>Pseudomonadota</taxon>
        <taxon>Betaproteobacteria</taxon>
        <taxon>Rhodocyclales</taxon>
        <taxon>Zoogloeaceae</taxon>
        <taxon>Thauera</taxon>
    </lineage>
</organism>
<reference evidence="2" key="2">
    <citation type="submission" date="2014-09" db="EMBL/GenBank/DDBJ databases">
        <title>Identification of the gene cluster for the anaerobic degradation of 3,5-dihydroxybenzoate (alpha-resorcylate) in Thauera aromatica strain AR-1.</title>
        <authorList>
            <person name="Molina Fuentes A."/>
            <person name="Marin P."/>
            <person name="Pacheco D."/>
            <person name="Philipp B."/>
            <person name="Schink B."/>
            <person name="Marques S."/>
        </authorList>
    </citation>
    <scope>NUCLEOTIDE SEQUENCE</scope>
    <source>
        <strain evidence="2">AR1</strain>
    </source>
</reference>
<reference evidence="2" key="1">
    <citation type="submission" date="2014-06" db="EMBL/GenBank/DDBJ databases">
        <authorList>
            <person name="Molina-Fuentes A."/>
            <person name="Marques S."/>
        </authorList>
    </citation>
    <scope>NUCLEOTIDE SEQUENCE</scope>
    <source>
        <strain evidence="2">AR1</strain>
    </source>
</reference>
<dbReference type="InterPro" id="IPR000994">
    <property type="entry name" value="Pept_M24"/>
</dbReference>
<dbReference type="InterPro" id="IPR036005">
    <property type="entry name" value="Creatinase/aminopeptidase-like"/>
</dbReference>
<dbReference type="PANTHER" id="PTHR46112:SF2">
    <property type="entry name" value="XAA-PRO AMINOPEPTIDASE P-RELATED"/>
    <property type="match status" value="1"/>
</dbReference>
<dbReference type="SUPFAM" id="SSF55920">
    <property type="entry name" value="Creatinase/aminopeptidase"/>
    <property type="match status" value="1"/>
</dbReference>
<evidence type="ECO:0000259" key="1">
    <source>
        <dbReference type="Pfam" id="PF00557"/>
    </source>
</evidence>
<dbReference type="RefSeq" id="WP_247736651.1">
    <property type="nucleotide sequence ID" value="NZ_JALLIL010000026.1"/>
</dbReference>
<dbReference type="Pfam" id="PF00557">
    <property type="entry name" value="Peptidase_M24"/>
    <property type="match status" value="1"/>
</dbReference>
<dbReference type="CDD" id="cd01066">
    <property type="entry name" value="APP_MetAP"/>
    <property type="match status" value="1"/>
</dbReference>
<sequence length="417" mass="46468">MKYNRPHATAPWGTMAKDWELGIDYPRMVRERFQRAQNAVKAAGLGAVLCFNVDNVRYVTGTHIGEWVRDKFDRYCLCPRDGQPYLWDPAPPAKRISSPWIAEHLAAPISTLQGALPPGVGAEQAFARQIRKMLVHYGIEREPLGIDLLELPMLRALEKEGIEVVDGQQAMLDAREIKTAQEIQCLKVAAAMVDATYYDICKAIRPGVRENELVAIANDRLFRLGSERVECVNSVAGPRGTPHSHTFSDRIIQPGDMVYLDIMHSFNGYRTCYYRTFVCGEPNKHQIEAYETASKWISASIDAIRPGATVEEVASVWPAAEEFGYHDEDEAFLLQYGHGIGLSLWERPIISRRFSGQSTVLKEGMVFAVETWKGAADGSGAARIEEEVVVTKDGCEVITNFPSDRLISCGLPGCDVF</sequence>
<dbReference type="InterPro" id="IPR050659">
    <property type="entry name" value="Peptidase_M24B"/>
</dbReference>
<dbReference type="AlphaFoldDB" id="A0A088S7K5"/>
<dbReference type="InterPro" id="IPR029149">
    <property type="entry name" value="Creatin/AminoP/Spt16_N"/>
</dbReference>
<name>A0A088S7K5_THAAR</name>
<protein>
    <submittedName>
        <fullName evidence="2">Peptidase M24 family protein</fullName>
    </submittedName>
</protein>
<dbReference type="Gene3D" id="3.40.350.10">
    <property type="entry name" value="Creatinase/prolidase N-terminal domain"/>
    <property type="match status" value="1"/>
</dbReference>